<dbReference type="SUPFAM" id="SSF110738">
    <property type="entry name" value="Glycerate kinase I"/>
    <property type="match status" value="1"/>
</dbReference>
<comment type="similarity">
    <text evidence="1 4">Belongs to the glycerate kinase type-1 family.</text>
</comment>
<sequence length="325" mass="31970">MRVLISPDKFKGTASADEVAAAMAAAVTARSWTTELIPMADGGEGTLDALGGPNRTSTVTGPLGTPVEAAWRLGDGVAVVEAARCAGLVLAGGAAGNRPLEATTRGVGELIAEAVALGARRLLVTVGGVATTDGGRGALDAVGDLPPGVDLQVACDVATLFVDAAAVFGPQKGATPGDVAVLTRRLQDLRAEYLRTTGRDVGGLPGSGAAGGLAGGLAALGARLVPGVDMVADALGIDAALARADLVLTGEGRLDAQSFEGKVVGGVDGRARRAGIPCLAVVGVADPGVARLPVVSLVEACGLDRALHDTRAAITEATGLLLAGV</sequence>
<dbReference type="GO" id="GO:0031388">
    <property type="term" value="P:organic acid phosphorylation"/>
    <property type="evidence" value="ECO:0007669"/>
    <property type="project" value="UniProtKB-UniRule"/>
</dbReference>
<dbReference type="PIRSF" id="PIRSF006078">
    <property type="entry name" value="GlxK"/>
    <property type="match status" value="1"/>
</dbReference>
<evidence type="ECO:0000256" key="1">
    <source>
        <dbReference type="ARBA" id="ARBA00006284"/>
    </source>
</evidence>
<evidence type="ECO:0000256" key="3">
    <source>
        <dbReference type="ARBA" id="ARBA00022777"/>
    </source>
</evidence>
<dbReference type="Gene3D" id="3.90.1510.10">
    <property type="entry name" value="Glycerate kinase, domain 2"/>
    <property type="match status" value="1"/>
</dbReference>
<dbReference type="PANTHER" id="PTHR21599">
    <property type="entry name" value="GLYCERATE KINASE"/>
    <property type="match status" value="1"/>
</dbReference>
<dbReference type="PANTHER" id="PTHR21599:SF0">
    <property type="entry name" value="GLYCERATE KINASE"/>
    <property type="match status" value="1"/>
</dbReference>
<dbReference type="RefSeq" id="WP_146898385.1">
    <property type="nucleotide sequence ID" value="NZ_BAAARM010000001.1"/>
</dbReference>
<proteinExistence type="inferred from homology"/>
<comment type="caution">
    <text evidence="5">The sequence shown here is derived from an EMBL/GenBank/DDBJ whole genome shotgun (WGS) entry which is preliminary data.</text>
</comment>
<keyword evidence="3 4" id="KW-0418">Kinase</keyword>
<reference evidence="5 6" key="1">
    <citation type="submission" date="2019-07" db="EMBL/GenBank/DDBJ databases">
        <title>Whole genome shotgun sequence of Cellulomonas aerilata NBRC 106308.</title>
        <authorList>
            <person name="Hosoyama A."/>
            <person name="Uohara A."/>
            <person name="Ohji S."/>
            <person name="Ichikawa N."/>
        </authorList>
    </citation>
    <scope>NUCLEOTIDE SEQUENCE [LARGE SCALE GENOMIC DNA]</scope>
    <source>
        <strain evidence="5 6">NBRC 106308</strain>
    </source>
</reference>
<dbReference type="Gene3D" id="3.40.50.10350">
    <property type="entry name" value="Glycerate kinase, domain 1"/>
    <property type="match status" value="1"/>
</dbReference>
<dbReference type="InterPro" id="IPR004381">
    <property type="entry name" value="Glycerate_kinase"/>
</dbReference>
<evidence type="ECO:0000313" key="5">
    <source>
        <dbReference type="EMBL" id="GEO32317.1"/>
    </source>
</evidence>
<accession>A0A512D7E9</accession>
<dbReference type="OrthoDB" id="9774290at2"/>
<dbReference type="AlphaFoldDB" id="A0A512D7E9"/>
<dbReference type="Proteomes" id="UP000321181">
    <property type="component" value="Unassembled WGS sequence"/>
</dbReference>
<evidence type="ECO:0000256" key="4">
    <source>
        <dbReference type="PIRNR" id="PIRNR006078"/>
    </source>
</evidence>
<name>A0A512D7E9_9CELL</name>
<evidence type="ECO:0000256" key="2">
    <source>
        <dbReference type="ARBA" id="ARBA00022679"/>
    </source>
</evidence>
<dbReference type="EMBL" id="BJYY01000001">
    <property type="protein sequence ID" value="GEO32317.1"/>
    <property type="molecule type" value="Genomic_DNA"/>
</dbReference>
<protein>
    <submittedName>
        <fullName evidence="5">Glycerate kinase</fullName>
    </submittedName>
</protein>
<evidence type="ECO:0000313" key="6">
    <source>
        <dbReference type="Proteomes" id="UP000321181"/>
    </source>
</evidence>
<dbReference type="InterPro" id="IPR036129">
    <property type="entry name" value="Glycerate_kinase_sf"/>
</dbReference>
<gene>
    <name evidence="5" type="primary">glxK</name>
    <name evidence="5" type="ORF">CAE01nite_00420</name>
</gene>
<organism evidence="5 6">
    <name type="scientific">Cellulomonas aerilata</name>
    <dbReference type="NCBI Taxonomy" id="515326"/>
    <lineage>
        <taxon>Bacteria</taxon>
        <taxon>Bacillati</taxon>
        <taxon>Actinomycetota</taxon>
        <taxon>Actinomycetes</taxon>
        <taxon>Micrococcales</taxon>
        <taxon>Cellulomonadaceae</taxon>
        <taxon>Cellulomonas</taxon>
    </lineage>
</organism>
<dbReference type="InterPro" id="IPR018193">
    <property type="entry name" value="Glyc_kinase_flavodox-like_fold"/>
</dbReference>
<dbReference type="Pfam" id="PF02595">
    <property type="entry name" value="Gly_kinase"/>
    <property type="match status" value="2"/>
</dbReference>
<keyword evidence="6" id="KW-1185">Reference proteome</keyword>
<dbReference type="GO" id="GO:0008887">
    <property type="term" value="F:glycerate kinase activity"/>
    <property type="evidence" value="ECO:0007669"/>
    <property type="project" value="UniProtKB-UniRule"/>
</dbReference>
<dbReference type="InterPro" id="IPR018197">
    <property type="entry name" value="Glycerate_kinase_RE-like"/>
</dbReference>
<keyword evidence="2 4" id="KW-0808">Transferase</keyword>